<organism evidence="2 3">
    <name type="scientific">Blyttiomyces helicus</name>
    <dbReference type="NCBI Taxonomy" id="388810"/>
    <lineage>
        <taxon>Eukaryota</taxon>
        <taxon>Fungi</taxon>
        <taxon>Fungi incertae sedis</taxon>
        <taxon>Chytridiomycota</taxon>
        <taxon>Chytridiomycota incertae sedis</taxon>
        <taxon>Chytridiomycetes</taxon>
        <taxon>Chytridiomycetes incertae sedis</taxon>
        <taxon>Blyttiomyces</taxon>
    </lineage>
</organism>
<dbReference type="EMBL" id="KZ997719">
    <property type="protein sequence ID" value="RKO87051.1"/>
    <property type="molecule type" value="Genomic_DNA"/>
</dbReference>
<feature type="region of interest" description="Disordered" evidence="1">
    <location>
        <begin position="68"/>
        <end position="123"/>
    </location>
</feature>
<name>A0A4P9W3Y9_9FUNG</name>
<evidence type="ECO:0000256" key="1">
    <source>
        <dbReference type="SAM" id="MobiDB-lite"/>
    </source>
</evidence>
<accession>A0A4P9W3Y9</accession>
<evidence type="ECO:0000313" key="2">
    <source>
        <dbReference type="EMBL" id="RKO87051.1"/>
    </source>
</evidence>
<sequence>MSLPLFDKPVILQTYLNTTDLQGTDGAILAGGGTVNEARPLNKWSRAYVRAYPVPRLPPTCPKGILDFDSDDKIQDFDSDDELSDLEEEEKYEAVEEPPQLENNSAPATVYDGGVRDEEVVAT</sequence>
<gene>
    <name evidence="2" type="ORF">BDK51DRAFT_32516</name>
</gene>
<evidence type="ECO:0000313" key="3">
    <source>
        <dbReference type="Proteomes" id="UP000269721"/>
    </source>
</evidence>
<feature type="compositionally biased region" description="Acidic residues" evidence="1">
    <location>
        <begin position="77"/>
        <end position="91"/>
    </location>
</feature>
<dbReference type="Proteomes" id="UP000269721">
    <property type="component" value="Unassembled WGS sequence"/>
</dbReference>
<feature type="compositionally biased region" description="Basic and acidic residues" evidence="1">
    <location>
        <begin position="114"/>
        <end position="123"/>
    </location>
</feature>
<dbReference type="AlphaFoldDB" id="A0A4P9W3Y9"/>
<reference evidence="3" key="1">
    <citation type="journal article" date="2018" name="Nat. Microbiol.">
        <title>Leveraging single-cell genomics to expand the fungal tree of life.</title>
        <authorList>
            <person name="Ahrendt S.R."/>
            <person name="Quandt C.A."/>
            <person name="Ciobanu D."/>
            <person name="Clum A."/>
            <person name="Salamov A."/>
            <person name="Andreopoulos B."/>
            <person name="Cheng J.F."/>
            <person name="Woyke T."/>
            <person name="Pelin A."/>
            <person name="Henrissat B."/>
            <person name="Reynolds N.K."/>
            <person name="Benny G.L."/>
            <person name="Smith M.E."/>
            <person name="James T.Y."/>
            <person name="Grigoriev I.V."/>
        </authorList>
    </citation>
    <scope>NUCLEOTIDE SEQUENCE [LARGE SCALE GENOMIC DNA]</scope>
</reference>
<protein>
    <submittedName>
        <fullName evidence="2">Uncharacterized protein</fullName>
    </submittedName>
</protein>
<proteinExistence type="predicted"/>
<keyword evidence="3" id="KW-1185">Reference proteome</keyword>